<dbReference type="AlphaFoldDB" id="A0A5J4VBK7"/>
<reference evidence="1 2" key="1">
    <citation type="submission" date="2019-03" db="EMBL/GenBank/DDBJ databases">
        <title>Single cell metagenomics reveals metabolic interactions within the superorganism composed of flagellate Streblomastix strix and complex community of Bacteroidetes bacteria on its surface.</title>
        <authorList>
            <person name="Treitli S.C."/>
            <person name="Kolisko M."/>
            <person name="Husnik F."/>
            <person name="Keeling P."/>
            <person name="Hampl V."/>
        </authorList>
    </citation>
    <scope>NUCLEOTIDE SEQUENCE [LARGE SCALE GENOMIC DNA]</scope>
    <source>
        <strain evidence="1">ST1C</strain>
    </source>
</reference>
<proteinExistence type="predicted"/>
<dbReference type="EMBL" id="SNRW01008248">
    <property type="protein sequence ID" value="KAA6379831.1"/>
    <property type="molecule type" value="Genomic_DNA"/>
</dbReference>
<protein>
    <submittedName>
        <fullName evidence="1">Uncharacterized protein</fullName>
    </submittedName>
</protein>
<evidence type="ECO:0000313" key="1">
    <source>
        <dbReference type="EMBL" id="KAA6379831.1"/>
    </source>
</evidence>
<accession>A0A5J4VBK7</accession>
<sequence>MRAPGRFQLMGIQNRTREEIHTLEIFLGIYLREHCNFSQTQEQGKTIRYLETWKLVNGVEYIQKGFFLLFKNEDSEKRLQEILRICSFSGSRENEIAHTENLEQELRDDLKEQIHPDQTK</sequence>
<dbReference type="Proteomes" id="UP000324800">
    <property type="component" value="Unassembled WGS sequence"/>
</dbReference>
<comment type="caution">
    <text evidence="1">The sequence shown here is derived from an EMBL/GenBank/DDBJ whole genome shotgun (WGS) entry which is preliminary data.</text>
</comment>
<evidence type="ECO:0000313" key="2">
    <source>
        <dbReference type="Proteomes" id="UP000324800"/>
    </source>
</evidence>
<name>A0A5J4VBK7_9EUKA</name>
<organism evidence="1 2">
    <name type="scientific">Streblomastix strix</name>
    <dbReference type="NCBI Taxonomy" id="222440"/>
    <lineage>
        <taxon>Eukaryota</taxon>
        <taxon>Metamonada</taxon>
        <taxon>Preaxostyla</taxon>
        <taxon>Oxymonadida</taxon>
        <taxon>Streblomastigidae</taxon>
        <taxon>Streblomastix</taxon>
    </lineage>
</organism>
<gene>
    <name evidence="1" type="ORF">EZS28_024641</name>
</gene>